<dbReference type="InterPro" id="IPR036047">
    <property type="entry name" value="F-box-like_dom_sf"/>
</dbReference>
<dbReference type="Gene3D" id="1.20.1280.50">
    <property type="match status" value="1"/>
</dbReference>
<dbReference type="OrthoDB" id="3229088at2759"/>
<evidence type="ECO:0000259" key="2">
    <source>
        <dbReference type="Pfam" id="PF12937"/>
    </source>
</evidence>
<organism evidence="3 4">
    <name type="scientific">Rickenella mellea</name>
    <dbReference type="NCBI Taxonomy" id="50990"/>
    <lineage>
        <taxon>Eukaryota</taxon>
        <taxon>Fungi</taxon>
        <taxon>Dikarya</taxon>
        <taxon>Basidiomycota</taxon>
        <taxon>Agaricomycotina</taxon>
        <taxon>Agaricomycetes</taxon>
        <taxon>Hymenochaetales</taxon>
        <taxon>Rickenellaceae</taxon>
        <taxon>Rickenella</taxon>
    </lineage>
</organism>
<evidence type="ECO:0000313" key="4">
    <source>
        <dbReference type="Proteomes" id="UP000294933"/>
    </source>
</evidence>
<dbReference type="EMBL" id="ML170251">
    <property type="protein sequence ID" value="TDL16115.1"/>
    <property type="molecule type" value="Genomic_DNA"/>
</dbReference>
<sequence length="417" mass="47499">MVETLKQATAPKGVHGQVSASDLRTRASRDNQKAAQSDHSLSATRATPLDKLINFLTRVRADGVRETFALDIWDERSDVSFAKDVHPPYPLDLLAFRRALSEAKACMAALQDIKYRLTRRIRTLKNRCALVLSDGLNRLPDEILANVFGIGHISSDDHKFSLTVSHVCHRFRAVALNTPLLWTRICTHFVPRLTKAFISRAGQMHLDVTFSWQKKLQSKRMDKNLEILRPNSHRWRSLRLHSVPSISQVQSLRHQLSQPRYLDCFDETYPDHLAIFTNSVQSFKAFHIPPRSHRLRITTCALTFDTSVEVRTAVAALYEMKNLRDLAITFDGCRSDGGEENFRYLDGGDGEDFPLDTFSLTVKEFTDLPVVRQLLDTLYFYPIAKLPFRWTCFGTAKNQPISSFMMAAGILFSVLRS</sequence>
<reference evidence="3 4" key="1">
    <citation type="submission" date="2018-06" db="EMBL/GenBank/DDBJ databases">
        <title>A transcriptomic atlas of mushroom development highlights an independent origin of complex multicellularity.</title>
        <authorList>
            <consortium name="DOE Joint Genome Institute"/>
            <person name="Krizsan K."/>
            <person name="Almasi E."/>
            <person name="Merenyi Z."/>
            <person name="Sahu N."/>
            <person name="Viragh M."/>
            <person name="Koszo T."/>
            <person name="Mondo S."/>
            <person name="Kiss B."/>
            <person name="Balint B."/>
            <person name="Kues U."/>
            <person name="Barry K."/>
            <person name="Hegedus J.C."/>
            <person name="Henrissat B."/>
            <person name="Johnson J."/>
            <person name="Lipzen A."/>
            <person name="Ohm R."/>
            <person name="Nagy I."/>
            <person name="Pangilinan J."/>
            <person name="Yan J."/>
            <person name="Xiong Y."/>
            <person name="Grigoriev I.V."/>
            <person name="Hibbett D.S."/>
            <person name="Nagy L.G."/>
        </authorList>
    </citation>
    <scope>NUCLEOTIDE SEQUENCE [LARGE SCALE GENOMIC DNA]</scope>
    <source>
        <strain evidence="3 4">SZMC22713</strain>
    </source>
</reference>
<dbReference type="SUPFAM" id="SSF81383">
    <property type="entry name" value="F-box domain"/>
    <property type="match status" value="1"/>
</dbReference>
<dbReference type="Pfam" id="PF12937">
    <property type="entry name" value="F-box-like"/>
    <property type="match status" value="1"/>
</dbReference>
<keyword evidence="4" id="KW-1185">Reference proteome</keyword>
<feature type="region of interest" description="Disordered" evidence="1">
    <location>
        <begin position="1"/>
        <end position="41"/>
    </location>
</feature>
<evidence type="ECO:0000256" key="1">
    <source>
        <dbReference type="SAM" id="MobiDB-lite"/>
    </source>
</evidence>
<name>A0A4Y7PLK1_9AGAM</name>
<accession>A0A4Y7PLK1</accession>
<dbReference type="AlphaFoldDB" id="A0A4Y7PLK1"/>
<evidence type="ECO:0000313" key="3">
    <source>
        <dbReference type="EMBL" id="TDL16115.1"/>
    </source>
</evidence>
<protein>
    <recommendedName>
        <fullName evidence="2">F-box domain-containing protein</fullName>
    </recommendedName>
</protein>
<dbReference type="InterPro" id="IPR001810">
    <property type="entry name" value="F-box_dom"/>
</dbReference>
<feature type="compositionally biased region" description="Basic and acidic residues" evidence="1">
    <location>
        <begin position="23"/>
        <end position="32"/>
    </location>
</feature>
<dbReference type="VEuPathDB" id="FungiDB:BD410DRAFT_647601"/>
<feature type="domain" description="F-box" evidence="2">
    <location>
        <begin position="136"/>
        <end position="187"/>
    </location>
</feature>
<proteinExistence type="predicted"/>
<dbReference type="Proteomes" id="UP000294933">
    <property type="component" value="Unassembled WGS sequence"/>
</dbReference>
<gene>
    <name evidence="3" type="ORF">BD410DRAFT_647601</name>
</gene>